<dbReference type="SUPFAM" id="SSF53474">
    <property type="entry name" value="alpha/beta-Hydrolases"/>
    <property type="match status" value="1"/>
</dbReference>
<keyword evidence="3" id="KW-0378">Hydrolase</keyword>
<dbReference type="OrthoDB" id="408631at2759"/>
<dbReference type="PANTHER" id="PTHR23024:SF135">
    <property type="entry name" value="CELL DEATH ASSOCIATED PROTEIN"/>
    <property type="match status" value="1"/>
</dbReference>
<keyword evidence="4" id="KW-1185">Reference proteome</keyword>
<dbReference type="Proteomes" id="UP000187406">
    <property type="component" value="Unassembled WGS sequence"/>
</dbReference>
<dbReference type="ESTHER" id="cepfo-a0a1q3c4f5">
    <property type="family name" value="Plant_carboxylesterase"/>
</dbReference>
<feature type="domain" description="Alpha/beta hydrolase fold-3" evidence="2">
    <location>
        <begin position="83"/>
        <end position="305"/>
    </location>
</feature>
<dbReference type="Gene3D" id="3.40.50.1820">
    <property type="entry name" value="alpha/beta hydrolase"/>
    <property type="match status" value="1"/>
</dbReference>
<accession>A0A1Q3C4F5</accession>
<dbReference type="InParanoid" id="A0A1Q3C4F5"/>
<dbReference type="STRING" id="3775.A0A1Q3C4F5"/>
<dbReference type="EMBL" id="BDDD01001287">
    <property type="protein sequence ID" value="GAV74932.1"/>
    <property type="molecule type" value="Genomic_DNA"/>
</dbReference>
<dbReference type="InterPro" id="IPR050466">
    <property type="entry name" value="Carboxylest/Gibb_receptor"/>
</dbReference>
<gene>
    <name evidence="3" type="ORF">CFOL_v3_18412</name>
</gene>
<name>A0A1Q3C4F5_CEPFO</name>
<protein>
    <submittedName>
        <fullName evidence="3">Abhydrolase_3 domain-containing protein</fullName>
    </submittedName>
</protein>
<organism evidence="3 4">
    <name type="scientific">Cephalotus follicularis</name>
    <name type="common">Albany pitcher plant</name>
    <dbReference type="NCBI Taxonomy" id="3775"/>
    <lineage>
        <taxon>Eukaryota</taxon>
        <taxon>Viridiplantae</taxon>
        <taxon>Streptophyta</taxon>
        <taxon>Embryophyta</taxon>
        <taxon>Tracheophyta</taxon>
        <taxon>Spermatophyta</taxon>
        <taxon>Magnoliopsida</taxon>
        <taxon>eudicotyledons</taxon>
        <taxon>Gunneridae</taxon>
        <taxon>Pentapetalae</taxon>
        <taxon>rosids</taxon>
        <taxon>fabids</taxon>
        <taxon>Oxalidales</taxon>
        <taxon>Cephalotaceae</taxon>
        <taxon>Cephalotus</taxon>
    </lineage>
</organism>
<comment type="similarity">
    <text evidence="1">Belongs to the 'GDXG' lipolytic enzyme family.</text>
</comment>
<comment type="caution">
    <text evidence="3">The sequence shown here is derived from an EMBL/GenBank/DDBJ whole genome shotgun (WGS) entry which is preliminary data.</text>
</comment>
<sequence>MVRERKLVDEVSGWLRVYDDGSVDRTWSGPPDLKFMTDPVPPHEDFIDGVATRDVTIDTNAGLMVRIYMPDHSLDDQYKLPTILHFHGGGFCISQADWYMYYHAYSKLARSVQAIVVSVYLRLAPENRLPASCDDGFSSLLWLRSLAKGDLHEPWLNVVADFERVFLMGDSSGANIVHEVSARAGHVDISPVRLAGGILVHPGFVRSVRSNSELEQPESPFLTLAMVDKFLSLSLPVGSTKDHPITCPMGPVAPTMDSLNIPPFMLCVAENDLIKDTEMEYYEAMNKANKYVDLFISPGMGHSFYLNKIALDMDPNTGAQTEALIKGVIMFIKKH</sequence>
<dbReference type="InterPro" id="IPR029058">
    <property type="entry name" value="AB_hydrolase_fold"/>
</dbReference>
<dbReference type="InterPro" id="IPR013094">
    <property type="entry name" value="AB_hydrolase_3"/>
</dbReference>
<dbReference type="GO" id="GO:0016787">
    <property type="term" value="F:hydrolase activity"/>
    <property type="evidence" value="ECO:0007669"/>
    <property type="project" value="UniProtKB-KW"/>
</dbReference>
<reference evidence="4" key="1">
    <citation type="submission" date="2016-04" db="EMBL/GenBank/DDBJ databases">
        <title>Cephalotus genome sequencing.</title>
        <authorList>
            <person name="Fukushima K."/>
            <person name="Hasebe M."/>
            <person name="Fang X."/>
        </authorList>
    </citation>
    <scope>NUCLEOTIDE SEQUENCE [LARGE SCALE GENOMIC DNA]</scope>
    <source>
        <strain evidence="4">cv. St1</strain>
    </source>
</reference>
<evidence type="ECO:0000313" key="4">
    <source>
        <dbReference type="Proteomes" id="UP000187406"/>
    </source>
</evidence>
<evidence type="ECO:0000256" key="1">
    <source>
        <dbReference type="ARBA" id="ARBA00010515"/>
    </source>
</evidence>
<dbReference type="AlphaFoldDB" id="A0A1Q3C4F5"/>
<evidence type="ECO:0000259" key="2">
    <source>
        <dbReference type="Pfam" id="PF07859"/>
    </source>
</evidence>
<dbReference type="Pfam" id="PF07859">
    <property type="entry name" value="Abhydrolase_3"/>
    <property type="match status" value="1"/>
</dbReference>
<dbReference type="PANTHER" id="PTHR23024">
    <property type="entry name" value="ARYLACETAMIDE DEACETYLASE"/>
    <property type="match status" value="1"/>
</dbReference>
<evidence type="ECO:0000313" key="3">
    <source>
        <dbReference type="EMBL" id="GAV74932.1"/>
    </source>
</evidence>
<proteinExistence type="inferred from homology"/>